<dbReference type="RefSeq" id="WP_107126708.1">
    <property type="nucleotide sequence ID" value="NZ_JASEXR010000097.1"/>
</dbReference>
<keyword evidence="1" id="KW-0732">Signal</keyword>
<evidence type="ECO:0000256" key="1">
    <source>
        <dbReference type="SAM" id="SignalP"/>
    </source>
</evidence>
<dbReference type="Gene3D" id="3.80.10.10">
    <property type="entry name" value="Ribonuclease Inhibitor"/>
    <property type="match status" value="1"/>
</dbReference>
<dbReference type="SUPFAM" id="SSF52047">
    <property type="entry name" value="RNI-like"/>
    <property type="match status" value="1"/>
</dbReference>
<gene>
    <name evidence="2" type="ORF">XB16_1945</name>
</gene>
<dbReference type="Proteomes" id="UP000033961">
    <property type="component" value="Chromosome I"/>
</dbReference>
<dbReference type="EMBL" id="CP027843">
    <property type="protein sequence ID" value="AVQ12272.1"/>
    <property type="molecule type" value="Genomic_DNA"/>
</dbReference>
<feature type="signal peptide" evidence="1">
    <location>
        <begin position="1"/>
        <end position="22"/>
    </location>
</feature>
<accession>A0A2P1QTM8</accession>
<reference evidence="2 3" key="1">
    <citation type="journal article" date="2015" name="Genome Announc.">
        <title>Draft Genome Sequences of Leptospira santarosai Strains U160, U164, and U233, Isolated from Asymptomatic Cattle.</title>
        <authorList>
            <person name="Kremer F.S."/>
            <person name="Eslabao M.R."/>
            <person name="Provisor M."/>
            <person name="Woloski R.D."/>
            <person name="Ramires O.V."/>
            <person name="Moreno L.Z."/>
            <person name="Moreno A.M."/>
            <person name="Hamond C."/>
            <person name="Lilenbaum W."/>
            <person name="Dellagostin O.A."/>
        </authorList>
    </citation>
    <scope>NUCLEOTIDE SEQUENCE [LARGE SCALE GENOMIC DNA]</scope>
    <source>
        <strain evidence="2 3">U160</strain>
    </source>
</reference>
<organism evidence="2 3">
    <name type="scientific">Leptospira santarosai</name>
    <dbReference type="NCBI Taxonomy" id="28183"/>
    <lineage>
        <taxon>Bacteria</taxon>
        <taxon>Pseudomonadati</taxon>
        <taxon>Spirochaetota</taxon>
        <taxon>Spirochaetia</taxon>
        <taxon>Leptospirales</taxon>
        <taxon>Leptospiraceae</taxon>
        <taxon>Leptospira</taxon>
    </lineage>
</organism>
<protein>
    <submittedName>
        <fullName evidence="2">Leucine rich repeat protein</fullName>
    </submittedName>
</protein>
<dbReference type="InterPro" id="IPR032675">
    <property type="entry name" value="LRR_dom_sf"/>
</dbReference>
<evidence type="ECO:0000313" key="3">
    <source>
        <dbReference type="Proteomes" id="UP000033961"/>
    </source>
</evidence>
<sequence>MKARKILSILIFLILVNCVGKAKVNDPTEEALAYLRTLRPKHDQLTKEKMGELTGFNLAGTPITDDKLKYVLIFPKLDSLSLKHTRITDEGLATLKDNKIWSLDVDATLITNKSIKILKDWKHLKHLNISYTKINRDAIPDLLKLDLQSIDAAGLNFSESDIKKLREKFSVDTEEYEIQCPGETSSKCPEF</sequence>
<evidence type="ECO:0000313" key="2">
    <source>
        <dbReference type="EMBL" id="AVQ12272.1"/>
    </source>
</evidence>
<name>A0A2P1QTM8_9LEPT</name>
<feature type="chain" id="PRO_5015150662" evidence="1">
    <location>
        <begin position="23"/>
        <end position="191"/>
    </location>
</feature>
<dbReference type="AlphaFoldDB" id="A0A2P1QTM8"/>
<proteinExistence type="predicted"/>